<evidence type="ECO:0000256" key="8">
    <source>
        <dbReference type="PROSITE-ProRule" id="PRU00169"/>
    </source>
</evidence>
<dbReference type="SMART" id="SM00342">
    <property type="entry name" value="HTH_ARAC"/>
    <property type="match status" value="1"/>
</dbReference>
<evidence type="ECO:0000256" key="7">
    <source>
        <dbReference type="ARBA" id="ARBA00023163"/>
    </source>
</evidence>
<dbReference type="Gene3D" id="1.10.10.60">
    <property type="entry name" value="Homeodomain-like"/>
    <property type="match status" value="2"/>
</dbReference>
<feature type="domain" description="HTH araC/xylS-type" evidence="9">
    <location>
        <begin position="252"/>
        <end position="351"/>
    </location>
</feature>
<keyword evidence="5" id="KW-0805">Transcription regulation</keyword>
<evidence type="ECO:0000256" key="5">
    <source>
        <dbReference type="ARBA" id="ARBA00023015"/>
    </source>
</evidence>
<dbReference type="PANTHER" id="PTHR42713:SF3">
    <property type="entry name" value="TRANSCRIPTIONAL REGULATORY PROTEIN HPTR"/>
    <property type="match status" value="1"/>
</dbReference>
<dbReference type="CDD" id="cd17536">
    <property type="entry name" value="REC_YesN-like"/>
    <property type="match status" value="1"/>
</dbReference>
<dbReference type="InterPro" id="IPR001789">
    <property type="entry name" value="Sig_transdc_resp-reg_receiver"/>
</dbReference>
<keyword evidence="12" id="KW-1185">Reference proteome</keyword>
<comment type="subcellular location">
    <subcellularLocation>
        <location evidence="1">Cytoplasm</location>
    </subcellularLocation>
</comment>
<keyword evidence="4" id="KW-0902">Two-component regulatory system</keyword>
<dbReference type="RefSeq" id="WP_191804837.1">
    <property type="nucleotide sequence ID" value="NZ_JACSQL010000021.1"/>
</dbReference>
<evidence type="ECO:0000256" key="6">
    <source>
        <dbReference type="ARBA" id="ARBA00023125"/>
    </source>
</evidence>
<dbReference type="PRINTS" id="PR00032">
    <property type="entry name" value="HTHARAC"/>
</dbReference>
<dbReference type="SUPFAM" id="SSF52172">
    <property type="entry name" value="CheY-like"/>
    <property type="match status" value="1"/>
</dbReference>
<accession>A0ABR8T5X7</accession>
<dbReference type="Pfam" id="PF00072">
    <property type="entry name" value="Response_reg"/>
    <property type="match status" value="1"/>
</dbReference>
<dbReference type="EMBL" id="JACSQL010000021">
    <property type="protein sequence ID" value="MBD7971155.1"/>
    <property type="molecule type" value="Genomic_DNA"/>
</dbReference>
<dbReference type="PANTHER" id="PTHR42713">
    <property type="entry name" value="HISTIDINE KINASE-RELATED"/>
    <property type="match status" value="1"/>
</dbReference>
<evidence type="ECO:0000256" key="2">
    <source>
        <dbReference type="ARBA" id="ARBA00022490"/>
    </source>
</evidence>
<keyword evidence="2" id="KW-0963">Cytoplasm</keyword>
<dbReference type="InterPro" id="IPR020449">
    <property type="entry name" value="Tscrpt_reg_AraC-type_HTH"/>
</dbReference>
<evidence type="ECO:0000259" key="9">
    <source>
        <dbReference type="PROSITE" id="PS01124"/>
    </source>
</evidence>
<keyword evidence="7" id="KW-0804">Transcription</keyword>
<dbReference type="Gene3D" id="3.40.50.2300">
    <property type="match status" value="1"/>
</dbReference>
<proteinExistence type="predicted"/>
<evidence type="ECO:0000256" key="1">
    <source>
        <dbReference type="ARBA" id="ARBA00004496"/>
    </source>
</evidence>
<comment type="caution">
    <text evidence="11">The sequence shown here is derived from an EMBL/GenBank/DDBJ whole genome shotgun (WGS) entry which is preliminary data.</text>
</comment>
<protein>
    <submittedName>
        <fullName evidence="11">Response regulator</fullName>
    </submittedName>
</protein>
<dbReference type="InterPro" id="IPR011006">
    <property type="entry name" value="CheY-like_superfamily"/>
</dbReference>
<dbReference type="SUPFAM" id="SSF46689">
    <property type="entry name" value="Homeodomain-like"/>
    <property type="match status" value="2"/>
</dbReference>
<keyword evidence="3 8" id="KW-0597">Phosphoprotein</keyword>
<dbReference type="Proteomes" id="UP000608071">
    <property type="component" value="Unassembled WGS sequence"/>
</dbReference>
<feature type="domain" description="Response regulatory" evidence="10">
    <location>
        <begin position="3"/>
        <end position="119"/>
    </location>
</feature>
<organism evidence="11 12">
    <name type="scientific">Paenibacillus gallinarum</name>
    <dbReference type="NCBI Taxonomy" id="2762232"/>
    <lineage>
        <taxon>Bacteria</taxon>
        <taxon>Bacillati</taxon>
        <taxon>Bacillota</taxon>
        <taxon>Bacilli</taxon>
        <taxon>Bacillales</taxon>
        <taxon>Paenibacillaceae</taxon>
        <taxon>Paenibacillus</taxon>
    </lineage>
</organism>
<sequence>MYKVIIADDEYMIHRSLAKLVESSEYPFRVVGEAEDGAEALLLLKENPDLIITDICMPGLDGLAFIEKVRQVRPDVLFLVISGYGEFEYAQRALRLGVEDFLLKPVSPDKFQQTLTAIYHRLEKQKRKVMDYRQWFLSHEELLLELADSIWRLDEKAVDELLLKLVHHYEEEVADEIPLPTLNNILHEKITMELTNRGLPFQDYPNYRELTANADENIKDTSSVLTQCRAYTQVLLHAVKSSRNFGSRTHISKAITYTKENLSDSTLSVQAAADIAGMSVTYFSRLFKEETGTSYVQYLTRLRMEKAKLLLDGQLHSASEICERVGYADYPHFSKTFKKIYGIAPADYSKLHRSI</sequence>
<evidence type="ECO:0000259" key="10">
    <source>
        <dbReference type="PROSITE" id="PS50110"/>
    </source>
</evidence>
<evidence type="ECO:0000313" key="12">
    <source>
        <dbReference type="Proteomes" id="UP000608071"/>
    </source>
</evidence>
<gene>
    <name evidence="11" type="ORF">H9647_24115</name>
</gene>
<evidence type="ECO:0000256" key="4">
    <source>
        <dbReference type="ARBA" id="ARBA00023012"/>
    </source>
</evidence>
<name>A0ABR8T5X7_9BACL</name>
<dbReference type="InterPro" id="IPR009057">
    <property type="entry name" value="Homeodomain-like_sf"/>
</dbReference>
<dbReference type="PROSITE" id="PS01124">
    <property type="entry name" value="HTH_ARAC_FAMILY_2"/>
    <property type="match status" value="1"/>
</dbReference>
<keyword evidence="6" id="KW-0238">DNA-binding</keyword>
<dbReference type="SMART" id="SM00448">
    <property type="entry name" value="REC"/>
    <property type="match status" value="1"/>
</dbReference>
<dbReference type="PROSITE" id="PS50110">
    <property type="entry name" value="RESPONSE_REGULATORY"/>
    <property type="match status" value="1"/>
</dbReference>
<dbReference type="InterPro" id="IPR051552">
    <property type="entry name" value="HptR"/>
</dbReference>
<evidence type="ECO:0000313" key="11">
    <source>
        <dbReference type="EMBL" id="MBD7971155.1"/>
    </source>
</evidence>
<dbReference type="Pfam" id="PF12833">
    <property type="entry name" value="HTH_18"/>
    <property type="match status" value="1"/>
</dbReference>
<reference evidence="11 12" key="1">
    <citation type="submission" date="2020-08" db="EMBL/GenBank/DDBJ databases">
        <title>A Genomic Blueprint of the Chicken Gut Microbiome.</title>
        <authorList>
            <person name="Gilroy R."/>
            <person name="Ravi A."/>
            <person name="Getino M."/>
            <person name="Pursley I."/>
            <person name="Horton D.L."/>
            <person name="Alikhan N.-F."/>
            <person name="Baker D."/>
            <person name="Gharbi K."/>
            <person name="Hall N."/>
            <person name="Watson M."/>
            <person name="Adriaenssens E.M."/>
            <person name="Foster-Nyarko E."/>
            <person name="Jarju S."/>
            <person name="Secka A."/>
            <person name="Antonio M."/>
            <person name="Oren A."/>
            <person name="Chaudhuri R."/>
            <person name="La Ragione R.M."/>
            <person name="Hildebrand F."/>
            <person name="Pallen M.J."/>
        </authorList>
    </citation>
    <scope>NUCLEOTIDE SEQUENCE [LARGE SCALE GENOMIC DNA]</scope>
    <source>
        <strain evidence="11 12">Sa2BVA9</strain>
    </source>
</reference>
<feature type="modified residue" description="4-aspartylphosphate" evidence="8">
    <location>
        <position position="54"/>
    </location>
</feature>
<dbReference type="InterPro" id="IPR018060">
    <property type="entry name" value="HTH_AraC"/>
</dbReference>
<evidence type="ECO:0000256" key="3">
    <source>
        <dbReference type="ARBA" id="ARBA00022553"/>
    </source>
</evidence>